<keyword evidence="12" id="KW-1185">Reference proteome</keyword>
<dbReference type="Gene3D" id="1.10.630.10">
    <property type="entry name" value="Cytochrome P450"/>
    <property type="match status" value="1"/>
</dbReference>
<keyword evidence="7 9" id="KW-0408">Iron</keyword>
<evidence type="ECO:0000256" key="10">
    <source>
        <dbReference type="SAM" id="Phobius"/>
    </source>
</evidence>
<keyword evidence="3 10" id="KW-0812">Transmembrane</keyword>
<keyword evidence="4 9" id="KW-0479">Metal-binding</keyword>
<dbReference type="GO" id="GO:0005506">
    <property type="term" value="F:iron ion binding"/>
    <property type="evidence" value="ECO:0007669"/>
    <property type="project" value="InterPro"/>
</dbReference>
<keyword evidence="6" id="KW-0560">Oxidoreductase</keyword>
<dbReference type="GO" id="GO:0016132">
    <property type="term" value="P:brassinosteroid biosynthetic process"/>
    <property type="evidence" value="ECO:0007669"/>
    <property type="project" value="TreeGrafter"/>
</dbReference>
<dbReference type="EMBL" id="JAMQYH010000002">
    <property type="protein sequence ID" value="KAJ1697043.1"/>
    <property type="molecule type" value="Genomic_DNA"/>
</dbReference>
<keyword evidence="8 10" id="KW-0472">Membrane</keyword>
<evidence type="ECO:0000256" key="1">
    <source>
        <dbReference type="ARBA" id="ARBA00004167"/>
    </source>
</evidence>
<evidence type="ECO:0000256" key="6">
    <source>
        <dbReference type="ARBA" id="ARBA00023002"/>
    </source>
</evidence>
<dbReference type="Pfam" id="PF00067">
    <property type="entry name" value="p450"/>
    <property type="match status" value="1"/>
</dbReference>
<comment type="subcellular location">
    <subcellularLocation>
        <location evidence="1">Membrane</location>
        <topology evidence="1">Single-pass membrane protein</topology>
    </subcellularLocation>
</comment>
<dbReference type="AlphaFoldDB" id="A0A9Q0CN34"/>
<dbReference type="GO" id="GO:0016020">
    <property type="term" value="C:membrane"/>
    <property type="evidence" value="ECO:0007669"/>
    <property type="project" value="UniProtKB-SubCell"/>
</dbReference>
<feature type="transmembrane region" description="Helical" evidence="10">
    <location>
        <begin position="289"/>
        <end position="313"/>
    </location>
</feature>
<dbReference type="InterPro" id="IPR036396">
    <property type="entry name" value="Cyt_P450_sf"/>
</dbReference>
<evidence type="ECO:0000256" key="7">
    <source>
        <dbReference type="ARBA" id="ARBA00023004"/>
    </source>
</evidence>
<evidence type="ECO:0000256" key="3">
    <source>
        <dbReference type="ARBA" id="ARBA00022692"/>
    </source>
</evidence>
<sequence length="491" mass="56408">MDAHISNNNLVSVNLVSFYSLLLLVLSAIFLYVKYGKRKNWPKNLPPGSMGWPFIGETFEYLKHHPSFSLGRYLQSNIRRYGKIFKSNLFGEPTIISADSGLNRFVLQNEGRFFEASYPESVVRVFGEYSMLSLTGDGHKEMRSIALNFMSSERLRTRILSDIEQHSLLVLNSWKDGLCLSASAEAKKFTFYMMAKNILSMEPGKPEIEKIRREYATFMEGVVSPPLEFPGTPYMKALKSRSEICRVIEGVMDTRMNEMIRHGEMKGYNDMLCWCLTESKLSRVQIVDLLLSMLFAGHETSTVAISLAIFFLGRCPKAFQELRDEHLGVARKKTEKGESKLNYEDYKQMIFTDCVIKETLRLGNVVKFLHRKATQEVQYEGYVIPRGWKVLPVLSAVHLDGSIHKDPQEFNPWRWKNKLASATEFMPYGGGNRLCAGLELAKLELSVFLHHLVLNYRWELAKNDEPLAFPYVEFEEGLPIYVFKISKHAHI</sequence>
<feature type="transmembrane region" description="Helical" evidence="10">
    <location>
        <begin position="12"/>
        <end position="33"/>
    </location>
</feature>
<evidence type="ECO:0000256" key="5">
    <source>
        <dbReference type="ARBA" id="ARBA00022989"/>
    </source>
</evidence>
<dbReference type="GO" id="GO:0020037">
    <property type="term" value="F:heme binding"/>
    <property type="evidence" value="ECO:0007669"/>
    <property type="project" value="InterPro"/>
</dbReference>
<comment type="caution">
    <text evidence="11">The sequence shown here is derived from an EMBL/GenBank/DDBJ whole genome shotgun (WGS) entry which is preliminary data.</text>
</comment>
<proteinExistence type="inferred from homology"/>
<dbReference type="GO" id="GO:0016125">
    <property type="term" value="P:sterol metabolic process"/>
    <property type="evidence" value="ECO:0007669"/>
    <property type="project" value="TreeGrafter"/>
</dbReference>
<dbReference type="InterPro" id="IPR002401">
    <property type="entry name" value="Cyt_P450_E_grp-I"/>
</dbReference>
<dbReference type="OrthoDB" id="594268at2759"/>
<evidence type="ECO:0000256" key="8">
    <source>
        <dbReference type="ARBA" id="ARBA00023136"/>
    </source>
</evidence>
<dbReference type="GO" id="GO:0004497">
    <property type="term" value="F:monooxygenase activity"/>
    <property type="evidence" value="ECO:0007669"/>
    <property type="project" value="InterPro"/>
</dbReference>
<dbReference type="PANTHER" id="PTHR24286">
    <property type="entry name" value="CYTOCHROME P450 26"/>
    <property type="match status" value="1"/>
</dbReference>
<dbReference type="GO" id="GO:0010268">
    <property type="term" value="P:brassinosteroid homeostasis"/>
    <property type="evidence" value="ECO:0007669"/>
    <property type="project" value="TreeGrafter"/>
</dbReference>
<keyword evidence="5 10" id="KW-1133">Transmembrane helix</keyword>
<evidence type="ECO:0000256" key="2">
    <source>
        <dbReference type="ARBA" id="ARBA00010617"/>
    </source>
</evidence>
<dbReference type="PRINTS" id="PR00385">
    <property type="entry name" value="P450"/>
</dbReference>
<dbReference type="CDD" id="cd11043">
    <property type="entry name" value="CYP90-like"/>
    <property type="match status" value="1"/>
</dbReference>
<evidence type="ECO:0008006" key="13">
    <source>
        <dbReference type="Google" id="ProtNLM"/>
    </source>
</evidence>
<protein>
    <recommendedName>
        <fullName evidence="13">Cytochrome P450</fullName>
    </recommendedName>
</protein>
<dbReference type="SUPFAM" id="SSF48264">
    <property type="entry name" value="Cytochrome P450"/>
    <property type="match status" value="1"/>
</dbReference>
<dbReference type="GO" id="GO:0016705">
    <property type="term" value="F:oxidoreductase activity, acting on paired donors, with incorporation or reduction of molecular oxygen"/>
    <property type="evidence" value="ECO:0007669"/>
    <property type="project" value="InterPro"/>
</dbReference>
<reference evidence="11" key="1">
    <citation type="journal article" date="2022" name="Cell">
        <title>Repeat-based holocentromeres influence genome architecture and karyotype evolution.</title>
        <authorList>
            <person name="Hofstatter P.G."/>
            <person name="Thangavel G."/>
            <person name="Lux T."/>
            <person name="Neumann P."/>
            <person name="Vondrak T."/>
            <person name="Novak P."/>
            <person name="Zhang M."/>
            <person name="Costa L."/>
            <person name="Castellani M."/>
            <person name="Scott A."/>
            <person name="Toegelov H."/>
            <person name="Fuchs J."/>
            <person name="Mata-Sucre Y."/>
            <person name="Dias Y."/>
            <person name="Vanzela A.L.L."/>
            <person name="Huettel B."/>
            <person name="Almeida C.C.S."/>
            <person name="Simkova H."/>
            <person name="Souza G."/>
            <person name="Pedrosa-Harand A."/>
            <person name="Macas J."/>
            <person name="Mayer K.F.X."/>
            <person name="Houben A."/>
            <person name="Marques A."/>
        </authorList>
    </citation>
    <scope>NUCLEOTIDE SEQUENCE</scope>
    <source>
        <strain evidence="11">RhyBre1mFocal</strain>
    </source>
</reference>
<organism evidence="11 12">
    <name type="scientific">Rhynchospora breviuscula</name>
    <dbReference type="NCBI Taxonomy" id="2022672"/>
    <lineage>
        <taxon>Eukaryota</taxon>
        <taxon>Viridiplantae</taxon>
        <taxon>Streptophyta</taxon>
        <taxon>Embryophyta</taxon>
        <taxon>Tracheophyta</taxon>
        <taxon>Spermatophyta</taxon>
        <taxon>Magnoliopsida</taxon>
        <taxon>Liliopsida</taxon>
        <taxon>Poales</taxon>
        <taxon>Cyperaceae</taxon>
        <taxon>Cyperoideae</taxon>
        <taxon>Rhynchosporeae</taxon>
        <taxon>Rhynchospora</taxon>
    </lineage>
</organism>
<dbReference type="PRINTS" id="PR00463">
    <property type="entry name" value="EP450I"/>
</dbReference>
<evidence type="ECO:0000313" key="12">
    <source>
        <dbReference type="Proteomes" id="UP001151287"/>
    </source>
</evidence>
<evidence type="ECO:0000256" key="4">
    <source>
        <dbReference type="ARBA" id="ARBA00022723"/>
    </source>
</evidence>
<dbReference type="PANTHER" id="PTHR24286:SF194">
    <property type="entry name" value="STEROID (22S)-HYDROXYLASE"/>
    <property type="match status" value="1"/>
</dbReference>
<evidence type="ECO:0000256" key="9">
    <source>
        <dbReference type="PIRSR" id="PIRSR602401-1"/>
    </source>
</evidence>
<comment type="cofactor">
    <cofactor evidence="9">
        <name>heme</name>
        <dbReference type="ChEBI" id="CHEBI:30413"/>
    </cofactor>
</comment>
<evidence type="ECO:0000313" key="11">
    <source>
        <dbReference type="EMBL" id="KAJ1697043.1"/>
    </source>
</evidence>
<dbReference type="Proteomes" id="UP001151287">
    <property type="component" value="Unassembled WGS sequence"/>
</dbReference>
<feature type="binding site" description="axial binding residue" evidence="9">
    <location>
        <position position="435"/>
    </location>
    <ligand>
        <name>heme</name>
        <dbReference type="ChEBI" id="CHEBI:30413"/>
    </ligand>
    <ligandPart>
        <name>Fe</name>
        <dbReference type="ChEBI" id="CHEBI:18248"/>
    </ligandPart>
</feature>
<keyword evidence="9" id="KW-0349">Heme</keyword>
<gene>
    <name evidence="11" type="ORF">LUZ63_005555</name>
</gene>
<name>A0A9Q0CN34_9POAL</name>
<accession>A0A9Q0CN34</accession>
<comment type="similarity">
    <text evidence="2">Belongs to the cytochrome P450 family.</text>
</comment>
<dbReference type="InterPro" id="IPR001128">
    <property type="entry name" value="Cyt_P450"/>
</dbReference>